<evidence type="ECO:0000313" key="2">
    <source>
        <dbReference type="EMBL" id="PKQ61916.1"/>
    </source>
</evidence>
<gene>
    <name evidence="2" type="ORF">BZG01_18460</name>
</gene>
<proteinExistence type="predicted"/>
<dbReference type="EMBL" id="MVDE01000040">
    <property type="protein sequence ID" value="PKQ61916.1"/>
    <property type="molecule type" value="Genomic_DNA"/>
</dbReference>
<organism evidence="2 3">
    <name type="scientific">Labilibaculum manganireducens</name>
    <dbReference type="NCBI Taxonomy" id="1940525"/>
    <lineage>
        <taxon>Bacteria</taxon>
        <taxon>Pseudomonadati</taxon>
        <taxon>Bacteroidota</taxon>
        <taxon>Bacteroidia</taxon>
        <taxon>Marinilabiliales</taxon>
        <taxon>Marinifilaceae</taxon>
        <taxon>Labilibaculum</taxon>
    </lineage>
</organism>
<name>A0A2N3HV14_9BACT</name>
<dbReference type="AlphaFoldDB" id="A0A2N3HV14"/>
<keyword evidence="1" id="KW-0732">Signal</keyword>
<reference evidence="2 3" key="1">
    <citation type="journal article" date="2017" name="Front. Microbiol.">
        <title>Labilibaculum manganireducens gen. nov., sp. nov. and Labilibaculum filiforme sp. nov., Novel Bacteroidetes Isolated from Subsurface Sediments of the Baltic Sea.</title>
        <authorList>
            <person name="Vandieken V."/>
            <person name="Marshall I.P."/>
            <person name="Niemann H."/>
            <person name="Engelen B."/>
            <person name="Cypionka H."/>
        </authorList>
    </citation>
    <scope>NUCLEOTIDE SEQUENCE [LARGE SCALE GENOMIC DNA]</scope>
    <source>
        <strain evidence="2 3">59.10-2M</strain>
    </source>
</reference>
<evidence type="ECO:0008006" key="4">
    <source>
        <dbReference type="Google" id="ProtNLM"/>
    </source>
</evidence>
<feature type="signal peptide" evidence="1">
    <location>
        <begin position="1"/>
        <end position="23"/>
    </location>
</feature>
<protein>
    <recommendedName>
        <fullName evidence="4">TonB C-terminal domain-containing protein</fullName>
    </recommendedName>
</protein>
<evidence type="ECO:0000313" key="3">
    <source>
        <dbReference type="Proteomes" id="UP000233618"/>
    </source>
</evidence>
<dbReference type="Proteomes" id="UP000233618">
    <property type="component" value="Unassembled WGS sequence"/>
</dbReference>
<feature type="chain" id="PRO_5014613043" description="TonB C-terminal domain-containing protein" evidence="1">
    <location>
        <begin position="24"/>
        <end position="122"/>
    </location>
</feature>
<accession>A0A2N3HV14</accession>
<keyword evidence="3" id="KW-1185">Reference proteome</keyword>
<sequence>MKTIRTAFFALVCLLLAANLGMATTPDQQKIEKEKNILLDKIHKSVSQTNFADIIDLGESELIVLRCTINENNRVVVSKVIGFNEELKKAVRKTMEDAKIKAIPGLVGEELALKVKFKMLRW</sequence>
<evidence type="ECO:0000256" key="1">
    <source>
        <dbReference type="SAM" id="SignalP"/>
    </source>
</evidence>
<dbReference type="RefSeq" id="WP_143470950.1">
    <property type="nucleotide sequence ID" value="NZ_MVDE01000040.1"/>
</dbReference>
<comment type="caution">
    <text evidence="2">The sequence shown here is derived from an EMBL/GenBank/DDBJ whole genome shotgun (WGS) entry which is preliminary data.</text>
</comment>